<gene>
    <name evidence="11" type="ORF">UCRPC4_g00535</name>
</gene>
<dbReference type="PANTHER" id="PTHR47182:SF2">
    <property type="entry name" value="CELL WALL ALPHA-1,3-GLUCAN SYNTHASE AGS1"/>
    <property type="match status" value="1"/>
</dbReference>
<dbReference type="InterPro" id="IPR058654">
    <property type="entry name" value="Mok11-14/Ags1-like_TM"/>
</dbReference>
<dbReference type="InterPro" id="IPR058657">
    <property type="entry name" value="Mok11-13/Ags1-like_Ig"/>
</dbReference>
<dbReference type="SUPFAM" id="SSF51445">
    <property type="entry name" value="(Trans)glycosidases"/>
    <property type="match status" value="1"/>
</dbReference>
<dbReference type="EC" id="2.4.1.183" evidence="2"/>
<dbReference type="FunFam" id="3.40.50.2000:FF:000052">
    <property type="entry name" value="Alpha-1,3-glucan synthase Ags2"/>
    <property type="match status" value="1"/>
</dbReference>
<feature type="region of interest" description="Disordered" evidence="7">
    <location>
        <begin position="1778"/>
        <end position="1841"/>
    </location>
</feature>
<feature type="transmembrane region" description="Helical" evidence="8">
    <location>
        <begin position="1066"/>
        <end position="1091"/>
    </location>
</feature>
<dbReference type="Gene3D" id="3.20.20.80">
    <property type="entry name" value="Glycosidases"/>
    <property type="match status" value="1"/>
</dbReference>
<keyword evidence="9" id="KW-0732">Signal</keyword>
<dbReference type="InterPro" id="IPR058656">
    <property type="entry name" value="Mok11-13/Ags1-like_GH"/>
</dbReference>
<keyword evidence="12" id="KW-1185">Reference proteome</keyword>
<dbReference type="GO" id="GO:0070600">
    <property type="term" value="P:fungal-type cell wall (1-&gt;3)-alpha-glucan biosynthetic process"/>
    <property type="evidence" value="ECO:0007669"/>
    <property type="project" value="TreeGrafter"/>
</dbReference>
<keyword evidence="8" id="KW-1133">Transmembrane helix</keyword>
<feature type="transmembrane region" description="Helical" evidence="8">
    <location>
        <begin position="2157"/>
        <end position="2177"/>
    </location>
</feature>
<dbReference type="Pfam" id="PF26108">
    <property type="entry name" value="GH_Mok13"/>
    <property type="match status" value="1"/>
</dbReference>
<feature type="transmembrane region" description="Helical" evidence="8">
    <location>
        <begin position="2050"/>
        <end position="2073"/>
    </location>
</feature>
<evidence type="ECO:0000256" key="5">
    <source>
        <dbReference type="ARBA" id="ARBA00023316"/>
    </source>
</evidence>
<feature type="domain" description="Glycosyl hydrolase family 13 catalytic" evidence="10">
    <location>
        <begin position="63"/>
        <end position="510"/>
    </location>
</feature>
<dbReference type="InterPro" id="IPR013534">
    <property type="entry name" value="Starch_synth_cat_dom"/>
</dbReference>
<dbReference type="Pfam" id="PF26122">
    <property type="entry name" value="CBM_Mok13"/>
    <property type="match status" value="1"/>
</dbReference>
<evidence type="ECO:0000256" key="6">
    <source>
        <dbReference type="ARBA" id="ARBA00048960"/>
    </source>
</evidence>
<dbReference type="InterPro" id="IPR058655">
    <property type="entry name" value="Mok11-14/Ags1-like"/>
</dbReference>
<keyword evidence="8" id="KW-0812">Transmembrane</keyword>
<dbReference type="Pfam" id="PF26111">
    <property type="entry name" value="Ig_Mok13"/>
    <property type="match status" value="1"/>
</dbReference>
<proteinExistence type="inferred from homology"/>
<evidence type="ECO:0000256" key="2">
    <source>
        <dbReference type="ARBA" id="ARBA00012688"/>
    </source>
</evidence>
<dbReference type="Pfam" id="PF08323">
    <property type="entry name" value="Glyco_transf_5"/>
    <property type="match status" value="1"/>
</dbReference>
<protein>
    <recommendedName>
        <fullName evidence="2">alpha-1,3-glucan synthase</fullName>
        <ecNumber evidence="2">2.4.1.183</ecNumber>
    </recommendedName>
</protein>
<comment type="caution">
    <text evidence="11">The sequence shown here is derived from an EMBL/GenBank/DDBJ whole genome shotgun (WGS) entry which is preliminary data.</text>
</comment>
<evidence type="ECO:0000256" key="4">
    <source>
        <dbReference type="ARBA" id="ARBA00022679"/>
    </source>
</evidence>
<feature type="region of interest" description="Disordered" evidence="7">
    <location>
        <begin position="1642"/>
        <end position="1760"/>
    </location>
</feature>
<feature type="compositionally biased region" description="Polar residues" evidence="7">
    <location>
        <begin position="1696"/>
        <end position="1718"/>
    </location>
</feature>
<feature type="transmembrane region" description="Helical" evidence="8">
    <location>
        <begin position="2386"/>
        <end position="2406"/>
    </location>
</feature>
<evidence type="ECO:0000259" key="10">
    <source>
        <dbReference type="SMART" id="SM00642"/>
    </source>
</evidence>
<feature type="transmembrane region" description="Helical" evidence="8">
    <location>
        <begin position="2024"/>
        <end position="2043"/>
    </location>
</feature>
<evidence type="ECO:0000313" key="12">
    <source>
        <dbReference type="Proteomes" id="UP000053317"/>
    </source>
</evidence>
<evidence type="ECO:0000313" key="11">
    <source>
        <dbReference type="EMBL" id="KKY28546.1"/>
    </source>
</evidence>
<comment type="catalytic activity">
    <reaction evidence="6">
        <text>[(1-&gt;3)-alpha-D-glucosyl](n) + UDP-alpha-D-glucose = [(1-&gt;3)-alpha-D-glucosyl](n+1) + UDP + H(+)</text>
        <dbReference type="Rhea" id="RHEA:19749"/>
        <dbReference type="Rhea" id="RHEA-COMP:11150"/>
        <dbReference type="Rhea" id="RHEA-COMP:11151"/>
        <dbReference type="ChEBI" id="CHEBI:15378"/>
        <dbReference type="ChEBI" id="CHEBI:28100"/>
        <dbReference type="ChEBI" id="CHEBI:58223"/>
        <dbReference type="ChEBI" id="CHEBI:58885"/>
        <dbReference type="EC" id="2.4.1.183"/>
    </reaction>
</comment>
<dbReference type="Pfam" id="PF00128">
    <property type="entry name" value="Alpha-amylase"/>
    <property type="match status" value="1"/>
</dbReference>
<evidence type="ECO:0000256" key="1">
    <source>
        <dbReference type="ARBA" id="ARBA00006122"/>
    </source>
</evidence>
<keyword evidence="8" id="KW-0472">Membrane</keyword>
<dbReference type="InterPro" id="IPR001296">
    <property type="entry name" value="Glyco_trans_1"/>
</dbReference>
<feature type="compositionally biased region" description="Polar residues" evidence="7">
    <location>
        <begin position="1828"/>
        <end position="1841"/>
    </location>
</feature>
<dbReference type="InterPro" id="IPR006047">
    <property type="entry name" value="GH13_cat_dom"/>
</dbReference>
<dbReference type="Pfam" id="PF26127">
    <property type="entry name" value="12TM_Mok13"/>
    <property type="match status" value="1"/>
</dbReference>
<dbReference type="Pfam" id="PF26114">
    <property type="entry name" value="Ig_2_Mok13"/>
    <property type="match status" value="1"/>
</dbReference>
<feature type="transmembrane region" description="Helical" evidence="8">
    <location>
        <begin position="2198"/>
        <end position="2216"/>
    </location>
</feature>
<evidence type="ECO:0000256" key="3">
    <source>
        <dbReference type="ARBA" id="ARBA00022676"/>
    </source>
</evidence>
<evidence type="ECO:0000256" key="7">
    <source>
        <dbReference type="SAM" id="MobiDB-lite"/>
    </source>
</evidence>
<dbReference type="FunFam" id="3.40.50.2000:FF:000058">
    <property type="entry name" value="Alpha-1,3-glucan synthase Ags1"/>
    <property type="match status" value="1"/>
</dbReference>
<feature type="transmembrane region" description="Helical" evidence="8">
    <location>
        <begin position="1992"/>
        <end position="2012"/>
    </location>
</feature>
<dbReference type="InterPro" id="IPR017853">
    <property type="entry name" value="GH"/>
</dbReference>
<dbReference type="SMART" id="SM00642">
    <property type="entry name" value="Aamy"/>
    <property type="match status" value="1"/>
</dbReference>
<evidence type="ECO:0000256" key="8">
    <source>
        <dbReference type="SAM" id="Phobius"/>
    </source>
</evidence>
<feature type="compositionally biased region" description="Basic and acidic residues" evidence="7">
    <location>
        <begin position="1734"/>
        <end position="1747"/>
    </location>
</feature>
<feature type="signal peptide" evidence="9">
    <location>
        <begin position="1"/>
        <end position="17"/>
    </location>
</feature>
<keyword evidence="3" id="KW-0328">Glycosyltransferase</keyword>
<dbReference type="GO" id="GO:0009277">
    <property type="term" value="C:fungal-type cell wall"/>
    <property type="evidence" value="ECO:0007669"/>
    <property type="project" value="TreeGrafter"/>
</dbReference>
<evidence type="ECO:0000256" key="9">
    <source>
        <dbReference type="SAM" id="SignalP"/>
    </source>
</evidence>
<dbReference type="SUPFAM" id="SSF53756">
    <property type="entry name" value="UDP-Glycosyltransferase/glycogen phosphorylase"/>
    <property type="match status" value="1"/>
</dbReference>
<feature type="chain" id="PRO_5002543719" description="alpha-1,3-glucan synthase" evidence="9">
    <location>
        <begin position="18"/>
        <end position="2414"/>
    </location>
</feature>
<keyword evidence="5" id="KW-0961">Cell wall biogenesis/degradation</keyword>
<keyword evidence="4" id="KW-0808">Transferase</keyword>
<feature type="compositionally biased region" description="Low complexity" evidence="7">
    <location>
        <begin position="1642"/>
        <end position="1656"/>
    </location>
</feature>
<accession>A0A0G2F2P2</accession>
<name>A0A0G2F2P2_PHACM</name>
<dbReference type="PANTHER" id="PTHR47182">
    <property type="entry name" value="CELL WALL ALPHA-1,3-GLUCAN SYNTHASE AGS1-RELATED"/>
    <property type="match status" value="1"/>
</dbReference>
<dbReference type="GO" id="GO:0047657">
    <property type="term" value="F:alpha-1,3-glucan synthase activity"/>
    <property type="evidence" value="ECO:0007669"/>
    <property type="project" value="UniProtKB-EC"/>
</dbReference>
<comment type="similarity">
    <text evidence="1">Belongs to the glycosyltransferase group 1 family.</text>
</comment>
<dbReference type="Pfam" id="PF00534">
    <property type="entry name" value="Glycos_transf_1"/>
    <property type="match status" value="1"/>
</dbReference>
<feature type="compositionally biased region" description="Polar residues" evidence="7">
    <location>
        <begin position="1800"/>
        <end position="1818"/>
    </location>
</feature>
<feature type="transmembrane region" description="Helical" evidence="8">
    <location>
        <begin position="2085"/>
        <end position="2105"/>
    </location>
</feature>
<dbReference type="InterPro" id="IPR058658">
    <property type="entry name" value="Mok11-13/Ags1-like_Ig_2"/>
</dbReference>
<reference evidence="11 12" key="2">
    <citation type="submission" date="2015-05" db="EMBL/GenBank/DDBJ databases">
        <authorList>
            <person name="Morales-Cruz A."/>
            <person name="Amrine K.C."/>
            <person name="Cantu D."/>
        </authorList>
    </citation>
    <scope>NUCLEOTIDE SEQUENCE [LARGE SCALE GENOMIC DNA]</scope>
    <source>
        <strain evidence="11">UCRPC4</strain>
    </source>
</reference>
<dbReference type="OrthoDB" id="512920at2759"/>
<organism evidence="11 12">
    <name type="scientific">Phaeomoniella chlamydospora</name>
    <name type="common">Phaeoacremonium chlamydosporum</name>
    <dbReference type="NCBI Taxonomy" id="158046"/>
    <lineage>
        <taxon>Eukaryota</taxon>
        <taxon>Fungi</taxon>
        <taxon>Dikarya</taxon>
        <taxon>Ascomycota</taxon>
        <taxon>Pezizomycotina</taxon>
        <taxon>Eurotiomycetes</taxon>
        <taxon>Chaetothyriomycetidae</taxon>
        <taxon>Phaeomoniellales</taxon>
        <taxon>Phaeomoniellaceae</taxon>
        <taxon>Phaeomoniella</taxon>
    </lineage>
</organism>
<dbReference type="Gene3D" id="3.40.50.2000">
    <property type="entry name" value="Glycogen Phosphorylase B"/>
    <property type="match status" value="2"/>
</dbReference>
<dbReference type="InterPro" id="IPR058659">
    <property type="entry name" value="Mok11-13/Ags1-like_CBM"/>
</dbReference>
<feature type="transmembrane region" description="Helical" evidence="8">
    <location>
        <begin position="2312"/>
        <end position="2332"/>
    </location>
</feature>
<feature type="transmembrane region" description="Helical" evidence="8">
    <location>
        <begin position="2236"/>
        <end position="2261"/>
    </location>
</feature>
<sequence>MYNSFLFFFSLPLLAAAIRWAPEHVGYNLNLNETATEPKDYWGEWENHTYHPSPSNWRFPFYALTLDRYIDGDPTNNEANETVFEHNWMSNQFRFGGDIKGLEDDLDYFAGAGFKGLYLTGSPFINMPWSGDGYGPLDFTLLDKHHGNIDDWRNLITAIHDRGMYVILDNTMATMGDLLAFGGHINSSTPFSFDEYGYVWKSDRRYLDFEPDDERNKSCDLPRWWGQDGYPLAQSILDEFDGCRTGEFDLYGDIKGTGSYPSYINTLSKFASVQDRLREWKPSVLEKIKVMSCIQIAMFDIDGFRMDKGLQTTVDAMAEFTDYQRQCAKKVGKDNLLIVGEIVGDPHLAAVYVGRGKQPNQYNYNVTDVMLTGNDTTGDDYIRDFGLSALDGSAFHYDVYGSLTRFLGLDSPWGSYGVDWVYFWNKFLYEHDFVNANTGLFDPRHMFGTTNQDVFRWPALSNGTQRQLLGLMVTQLELPGIPLILFGEEQEHYVLENTAADYVFGRTPFGSSRGWQLHGCYSLGEEVYVNMPFNSSGFGCHDDSVSLDHRNPAHPLRNVLKRMYELRRQYPTLNDGFNLTTLSNQTYDIYLPGSGGLPSPHGIWSVYRGRSELVQDFTGDGQGNQGIWFVYSNENKTFNFTFDCSADSSNALIAPWKAGTTVKNLFYPYEEYNITESSTQTFGLEGETEPNGCFSSFYMKPWDWKVLVPVDNWETPSPTITKFVPGHDSRLLSSVGLGQQETVDIELHFDQAMDCDSVTNSISVESTTQDGVVAEIDESTIECDSYSEEIRPLYVAVPDTRWRFAATLKTVSHGIHVIRVNNATSSDKNRTTDANDRFQFRIGQQSNPMVFQVGGNYSNDLLHHNGDGLYIHHKAAGADKFRYSLTWESSWSEWHNYTGENFTLQSQNWSGTNAQKWEGQHVVVNYWSKAAGSSEHMQHGDLNRGDRPARRWPHAFAEGKWNEWGYDGGLENKFKLIDDGLWKFDLVAEWPSNMMVNVWGMNPDGNPDKSAAYGDVDGDNVLDWLPPNSLSLNVINMTRPPRRYLGLRTVVNDGNFSYRLIPIGSAAIQIAVAFLLFIIPLITGVLGIWAFRMSFYQVKFNQTGVTEKKDVFDFFKPIKADAALRDAVAGMFNASKMNITGKAVGPAAEVAPLNQRRRVLIATMEYDIEDWNTKVKIGGLGVMASLMGKNLGLQDLIWVVPCIGDIEYPVDEVAEPMTVRILGVTYDVRVQYHQLRNITYVLLDAPVFRKQTRAEPYPARMDDLESSIYYSAWNQCIAQAITRFDVDLYHINDYHGAIAPLYLLPSTIPCCLSLHNAEFQGLWSLRTSKERNEISLVFNLENDVIEKYVQFGEVFNLLHAGASYLRVHQKGFGAVGVSKKYGKRSLMRYPIFWGLRKVGSLPNPDPSDTEPLNKDPSLVSDIKVDEEMERKRLDFRKQAQEWAGLHIDPTAELFVFVGRWSLQKGIDLIADVFFSLLERHPKIQLICVGPVIDLYGKFAALKLKRMMERYPGRVCSKPEFTVLPPYIFSGAEFALIPSRDEPFGLVAVEFGRKGALGVGARVGGLGQMPGWWYTVESTTTRHLLTQFKNAIKSALATRTATRAEMRARSLVQRFPVAQWVEDLETLQSTSIRISLEQQTNPSFNLLDNLPPSLLSLTPRGSAPGSRTQSPGPPGSRGDQRRVTPPESSFEPSPPSRTLTPKTSTSFNTPDSPLVSQSMGPGHGPYGRGRKQSRSRGESRSESIDSTKSRGRSRGRFYLQRTNTSSNLDVLEEARLSMMDSSDERAPYVPGSLPRDPRTPGTLSSRPSPWTNDSASSSDLYLPPPNPAFLNTPSTPDSTSKRLSMNTITGARTDYKLQNVDPFFTDTHDIYYKAFDKLLDNVNPKNAETSLCIEEFLVKSERDWFSQMHRAKLGMASRPSSRPGTPCSTTPRTSIFNFNNFKTFSARSDPDMSNGNNGIVIGEKDATEDFALPENYVAPNGIKKLLQKKVGDWQVYCLLLAVGQILAANSYQLSLLTGQVSTSATKLYILSTIYLVSTAAWWILYRHVQAVYCLASPILIYAIAILILGMGIWVPDSHGRQWVYNFSTALYGMASASGSLFFALNFGTEGGTATKSWAFRACVIQGTQQVYVSFLWYWGSSLTNSSGVGSKIASSGVITAITTPIAVILFVLSAVLFFGLPDYYRMSPGKVPSFYKSILNRKVVLWFFIMVLLQNYFLSGPYNRNWKYLWSSQHTPFYSIVLLVLVFFIGVWALALWILGNLSNRHSWIIPVFAISLGAPRWCQMLWSTSSIGLYIPWVWSSDTAGALLGRCIWLWLGVLDALQGVGFGMILLQTLTRFHVTFVLIAAQALGSLTTIIARASAPDRQGPGTVFPNFSVQAADGLKHAWFWIALICQLVICLGFLKVFRKEQLFKP</sequence>
<feature type="transmembrane region" description="Helical" evidence="8">
    <location>
        <begin position="2339"/>
        <end position="2358"/>
    </location>
</feature>
<dbReference type="EMBL" id="LCWF01000012">
    <property type="protein sequence ID" value="KKY28546.1"/>
    <property type="molecule type" value="Genomic_DNA"/>
</dbReference>
<reference evidence="11 12" key="1">
    <citation type="submission" date="2015-05" db="EMBL/GenBank/DDBJ databases">
        <title>Distinctive expansion of gene families associated with plant cell wall degradation and secondary metabolism in the genomes of grapevine trunk pathogens.</title>
        <authorList>
            <person name="Lawrence D.P."/>
            <person name="Travadon R."/>
            <person name="Rolshausen P.E."/>
            <person name="Baumgartner K."/>
        </authorList>
    </citation>
    <scope>NUCLEOTIDE SEQUENCE [LARGE SCALE GENOMIC DNA]</scope>
    <source>
        <strain evidence="11">UCRPC4</strain>
    </source>
</reference>
<feature type="transmembrane region" description="Helical" evidence="8">
    <location>
        <begin position="2117"/>
        <end position="2137"/>
    </location>
</feature>
<dbReference type="Proteomes" id="UP000053317">
    <property type="component" value="Unassembled WGS sequence"/>
</dbReference>